<proteinExistence type="predicted"/>
<reference evidence="1" key="1">
    <citation type="journal article" date="2018" name="Nat. Genet.">
        <title>Extensive intraspecific gene order and gene structural variations between Mo17 and other maize genomes.</title>
        <authorList>
            <person name="Sun S."/>
            <person name="Zhou Y."/>
            <person name="Chen J."/>
            <person name="Shi J."/>
            <person name="Zhao H."/>
            <person name="Zhao H."/>
            <person name="Song W."/>
            <person name="Zhang M."/>
            <person name="Cui Y."/>
            <person name="Dong X."/>
            <person name="Liu H."/>
            <person name="Ma X."/>
            <person name="Jiao Y."/>
            <person name="Wang B."/>
            <person name="Wei X."/>
            <person name="Stein J.C."/>
            <person name="Glaubitz J.C."/>
            <person name="Lu F."/>
            <person name="Yu G."/>
            <person name="Liang C."/>
            <person name="Fengler K."/>
            <person name="Li B."/>
            <person name="Rafalski A."/>
            <person name="Schnable P.S."/>
            <person name="Ware D.H."/>
            <person name="Buckler E.S."/>
            <person name="Lai J."/>
        </authorList>
    </citation>
    <scope>NUCLEOTIDE SEQUENCE [LARGE SCALE GENOMIC DNA]</scope>
    <source>
        <tissue evidence="1">Seedling</tissue>
    </source>
</reference>
<organism evidence="1">
    <name type="scientific">Zea mays</name>
    <name type="common">Maize</name>
    <dbReference type="NCBI Taxonomy" id="4577"/>
    <lineage>
        <taxon>Eukaryota</taxon>
        <taxon>Viridiplantae</taxon>
        <taxon>Streptophyta</taxon>
        <taxon>Embryophyta</taxon>
        <taxon>Tracheophyta</taxon>
        <taxon>Spermatophyta</taxon>
        <taxon>Magnoliopsida</taxon>
        <taxon>Liliopsida</taxon>
        <taxon>Poales</taxon>
        <taxon>Poaceae</taxon>
        <taxon>PACMAD clade</taxon>
        <taxon>Panicoideae</taxon>
        <taxon>Andropogonodae</taxon>
        <taxon>Andropogoneae</taxon>
        <taxon>Tripsacinae</taxon>
        <taxon>Zea</taxon>
    </lineage>
</organism>
<evidence type="ECO:0000313" key="1">
    <source>
        <dbReference type="EMBL" id="PWZ29052.1"/>
    </source>
</evidence>
<name>A0A3L6F703_MAIZE</name>
<dbReference type="EMBL" id="NCVQ01000005">
    <property type="protein sequence ID" value="PWZ29052.1"/>
    <property type="molecule type" value="Genomic_DNA"/>
</dbReference>
<gene>
    <name evidence="1" type="ORF">Zm00014a_042260</name>
</gene>
<dbReference type="AlphaFoldDB" id="A0A3L6F703"/>
<dbReference type="Proteomes" id="UP000251960">
    <property type="component" value="Chromosome 4"/>
</dbReference>
<sequence>MVLRRLRGLKKVIVPEGGARRKAAADVVLRQAAEYICALELKVAVLRRLSDMYGV</sequence>
<protein>
    <submittedName>
        <fullName evidence="1">Uncharacterized protein</fullName>
    </submittedName>
</protein>
<comment type="caution">
    <text evidence="1">The sequence shown here is derived from an EMBL/GenBank/DDBJ whole genome shotgun (WGS) entry which is preliminary data.</text>
</comment>
<accession>A0A3L6F703</accession>